<name>A0ACC5VU57_9GAMM</name>
<dbReference type="Proteomes" id="UP001319846">
    <property type="component" value="Unassembled WGS sequence"/>
</dbReference>
<dbReference type="EMBL" id="JABYQT010000005">
    <property type="protein sequence ID" value="MBZ5487833.1"/>
    <property type="molecule type" value="Genomic_DNA"/>
</dbReference>
<proteinExistence type="predicted"/>
<evidence type="ECO:0000313" key="2">
    <source>
        <dbReference type="Proteomes" id="UP001319846"/>
    </source>
</evidence>
<evidence type="ECO:0000313" key="1">
    <source>
        <dbReference type="EMBL" id="MBZ5487833.1"/>
    </source>
</evidence>
<comment type="caution">
    <text evidence="1">The sequence shown here is derived from an EMBL/GenBank/DDBJ whole genome shotgun (WGS) entry which is preliminary data.</text>
</comment>
<gene>
    <name evidence="1" type="ORF">HW452_09875</name>
</gene>
<protein>
    <submittedName>
        <fullName evidence="1">Mechanosensitive ion channel family protein</fullName>
    </submittedName>
</protein>
<organism evidence="1 2">
    <name type="scientific">Vreelandella aquamarina</name>
    <dbReference type="NCBI Taxonomy" id="77097"/>
    <lineage>
        <taxon>Bacteria</taxon>
        <taxon>Pseudomonadati</taxon>
        <taxon>Pseudomonadota</taxon>
        <taxon>Gammaproteobacteria</taxon>
        <taxon>Oceanospirillales</taxon>
        <taxon>Halomonadaceae</taxon>
        <taxon>Vreelandella</taxon>
    </lineage>
</organism>
<keyword evidence="2" id="KW-1185">Reference proteome</keyword>
<accession>A0ACC5VU57</accession>
<sequence>MFSRELWETWISQTALINFGLVIGAAILSYITLRMMMRALMARLVAWLSNGKGRWSQYGAEVFRHTSQLLIAAMALQIGLAIADLGPVWDARVSHLWFLVLALQFGLWVDAAIAFWKETIIQDKAGQDNQLTVTMVALMFRIILWAVVLLSGLANLGVDITAFIASLGIGGIAIALAVQALLGDLFASASIGVDKPFKTGHFIVFGDIAGTIEYIGLKTTRIRSLSGEQVICSNTNLLQQTIHNYSRMQERRIVFNLAVSFRTSAEKARQVPPLIKQAIEDVKHTRFDRAHLLMFDDYALKYEVVYFVLSGDYNLYMDIQQAINFTLLEELNKRDIKFAMPVRALEFLEDIPLPKGNTSYQMMPTPSVEAPPQPFQVNKDVGIDKSP</sequence>
<reference evidence="1" key="1">
    <citation type="submission" date="2020-06" db="EMBL/GenBank/DDBJ databases">
        <title>Whole Genome Sequence of Halomonas aquamarina MB598.</title>
        <authorList>
            <person name="Pervaiz M."/>
            <person name="Fariq A."/>
            <person name="Yasmin A."/>
            <person name="Welch M."/>
        </authorList>
    </citation>
    <scope>NUCLEOTIDE SEQUENCE</scope>
    <source>
        <strain evidence="1">MB598</strain>
    </source>
</reference>